<feature type="transmembrane region" description="Helical" evidence="7">
    <location>
        <begin position="137"/>
        <end position="160"/>
    </location>
</feature>
<evidence type="ECO:0000256" key="4">
    <source>
        <dbReference type="ARBA" id="ARBA00022989"/>
    </source>
</evidence>
<dbReference type="SUPFAM" id="SSF103473">
    <property type="entry name" value="MFS general substrate transporter"/>
    <property type="match status" value="1"/>
</dbReference>
<dbReference type="Proteomes" id="UP001470023">
    <property type="component" value="Unassembled WGS sequence"/>
</dbReference>
<protein>
    <submittedName>
        <fullName evidence="9">MFS transporter</fullName>
    </submittedName>
</protein>
<evidence type="ECO:0000313" key="10">
    <source>
        <dbReference type="Proteomes" id="UP001470023"/>
    </source>
</evidence>
<dbReference type="InterPro" id="IPR011701">
    <property type="entry name" value="MFS"/>
</dbReference>
<dbReference type="InterPro" id="IPR020846">
    <property type="entry name" value="MFS_dom"/>
</dbReference>
<feature type="transmembrane region" description="Helical" evidence="7">
    <location>
        <begin position="356"/>
        <end position="375"/>
    </location>
</feature>
<feature type="transmembrane region" description="Helical" evidence="7">
    <location>
        <begin position="333"/>
        <end position="350"/>
    </location>
</feature>
<dbReference type="PANTHER" id="PTHR42718:SF9">
    <property type="entry name" value="MAJOR FACILITATOR SUPERFAMILY MULTIDRUG TRANSPORTER MFSC"/>
    <property type="match status" value="1"/>
</dbReference>
<feature type="transmembrane region" description="Helical" evidence="7">
    <location>
        <begin position="12"/>
        <end position="37"/>
    </location>
</feature>
<feature type="transmembrane region" description="Helical" evidence="7">
    <location>
        <begin position="475"/>
        <end position="501"/>
    </location>
</feature>
<evidence type="ECO:0000256" key="5">
    <source>
        <dbReference type="ARBA" id="ARBA00023136"/>
    </source>
</evidence>
<keyword evidence="5 7" id="KW-0472">Membrane</keyword>
<dbReference type="Gene3D" id="1.20.1250.20">
    <property type="entry name" value="MFS general substrate transporter like domains"/>
    <property type="match status" value="1"/>
</dbReference>
<keyword evidence="2" id="KW-0813">Transport</keyword>
<feature type="transmembrane region" description="Helical" evidence="7">
    <location>
        <begin position="197"/>
        <end position="217"/>
    </location>
</feature>
<feature type="transmembrane region" description="Helical" evidence="7">
    <location>
        <begin position="49"/>
        <end position="68"/>
    </location>
</feature>
<dbReference type="PANTHER" id="PTHR42718">
    <property type="entry name" value="MAJOR FACILITATOR SUPERFAMILY MULTIDRUG TRANSPORTER MFSC"/>
    <property type="match status" value="1"/>
</dbReference>
<dbReference type="PROSITE" id="PS50850">
    <property type="entry name" value="MFS"/>
    <property type="match status" value="1"/>
</dbReference>
<dbReference type="CDD" id="cd17321">
    <property type="entry name" value="MFS_MMR_MDR_like"/>
    <property type="match status" value="1"/>
</dbReference>
<reference evidence="9 10" key="1">
    <citation type="submission" date="2024-06" db="EMBL/GenBank/DDBJ databases">
        <title>The Natural Products Discovery Center: Release of the First 8490 Sequenced Strains for Exploring Actinobacteria Biosynthetic Diversity.</title>
        <authorList>
            <person name="Kalkreuter E."/>
            <person name="Kautsar S.A."/>
            <person name="Yang D."/>
            <person name="Bader C.D."/>
            <person name="Teijaro C.N."/>
            <person name="Fluegel L."/>
            <person name="Davis C.M."/>
            <person name="Simpson J.R."/>
            <person name="Lauterbach L."/>
            <person name="Steele A.D."/>
            <person name="Gui C."/>
            <person name="Meng S."/>
            <person name="Li G."/>
            <person name="Viehrig K."/>
            <person name="Ye F."/>
            <person name="Su P."/>
            <person name="Kiefer A.F."/>
            <person name="Nichols A."/>
            <person name="Cepeda A.J."/>
            <person name="Yan W."/>
            <person name="Fan B."/>
            <person name="Jiang Y."/>
            <person name="Adhikari A."/>
            <person name="Zheng C.-J."/>
            <person name="Schuster L."/>
            <person name="Cowan T.M."/>
            <person name="Smanski M.J."/>
            <person name="Chevrette M.G."/>
            <person name="De Carvalho L.P.S."/>
            <person name="Shen B."/>
        </authorList>
    </citation>
    <scope>NUCLEOTIDE SEQUENCE [LARGE SCALE GENOMIC DNA]</scope>
    <source>
        <strain evidence="9 10">NPDC001166</strain>
    </source>
</reference>
<accession>A0ABV1UIV3</accession>
<dbReference type="InterPro" id="IPR036259">
    <property type="entry name" value="MFS_trans_sf"/>
</dbReference>
<feature type="transmembrane region" description="Helical" evidence="7">
    <location>
        <begin position="269"/>
        <end position="292"/>
    </location>
</feature>
<comment type="subcellular location">
    <subcellularLocation>
        <location evidence="1">Cell membrane</location>
        <topology evidence="1">Multi-pass membrane protein</topology>
    </subcellularLocation>
</comment>
<keyword evidence="4 7" id="KW-1133">Transmembrane helix</keyword>
<keyword evidence="6" id="KW-0046">Antibiotic resistance</keyword>
<feature type="transmembrane region" description="Helical" evidence="7">
    <location>
        <begin position="109"/>
        <end position="130"/>
    </location>
</feature>
<gene>
    <name evidence="9" type="ORF">ABT272_38980</name>
</gene>
<proteinExistence type="predicted"/>
<evidence type="ECO:0000259" key="8">
    <source>
        <dbReference type="PROSITE" id="PS50850"/>
    </source>
</evidence>
<evidence type="ECO:0000256" key="7">
    <source>
        <dbReference type="SAM" id="Phobius"/>
    </source>
</evidence>
<dbReference type="Pfam" id="PF07690">
    <property type="entry name" value="MFS_1"/>
    <property type="match status" value="1"/>
</dbReference>
<feature type="transmembrane region" description="Helical" evidence="7">
    <location>
        <begin position="229"/>
        <end position="248"/>
    </location>
</feature>
<feature type="domain" description="Major facilitator superfamily (MFS) profile" evidence="8">
    <location>
        <begin position="14"/>
        <end position="506"/>
    </location>
</feature>
<dbReference type="Gene3D" id="1.20.1720.10">
    <property type="entry name" value="Multidrug resistance protein D"/>
    <property type="match status" value="1"/>
</dbReference>
<dbReference type="EMBL" id="JBEPAZ010000065">
    <property type="protein sequence ID" value="MER6433662.1"/>
    <property type="molecule type" value="Genomic_DNA"/>
</dbReference>
<evidence type="ECO:0000313" key="9">
    <source>
        <dbReference type="EMBL" id="MER6433662.1"/>
    </source>
</evidence>
<keyword evidence="10" id="KW-1185">Reference proteome</keyword>
<evidence type="ECO:0000256" key="2">
    <source>
        <dbReference type="ARBA" id="ARBA00022448"/>
    </source>
</evidence>
<keyword evidence="3 7" id="KW-0812">Transmembrane</keyword>
<comment type="caution">
    <text evidence="9">The sequence shown here is derived from an EMBL/GenBank/DDBJ whole genome shotgun (WGS) entry which is preliminary data.</text>
</comment>
<evidence type="ECO:0000256" key="6">
    <source>
        <dbReference type="ARBA" id="ARBA00023251"/>
    </source>
</evidence>
<sequence>MGNSGRLTIQQRAAMLATVTASALLFSSLTSIIVALPAVQRDLGLDSSALHWVVVAALLPLCALAVVSGRLGDAFGRRRVFLLGMACFVTGSALCAVATDGAFLVGARAVQGLGVALAVPLALANLTAALPAEKHGWAIGVQTAVVSVFAIAMPLGIALLAQYASWRWAFAATVPVAALVVVLAWRHLIETRAPATTSLDLMGCVLIACGLALLVFACERSSDWGLTDVGTLAPLTAGIALLVAFVLAERRARSPLLDLRPLRGATTSVPLAALALVQCASLALVLYMTLYLQHVLDIGAFRTGLLLLATSVGTIVLSPLVGQLTERGHGGRLVITGMAALSVCLLWLTLEVFDRRIIFLVPALLLFGLAPPLVYPSATTLVADTAVGSAKGVGAGLAIQARQIGATFGLALTNMLFTAVEWQKRNSLLKPGDAFTPEEQSALDDALTRERIDTDLLAQLPSASQDHVRGAADQAFATAIEITFLTLGGIILLGALVAVTLQRGTIGRSTPRPSA</sequence>
<dbReference type="RefSeq" id="WP_352065700.1">
    <property type="nucleotide sequence ID" value="NZ_JBEPAZ010000065.1"/>
</dbReference>
<feature type="transmembrane region" description="Helical" evidence="7">
    <location>
        <begin position="80"/>
        <end position="103"/>
    </location>
</feature>
<feature type="transmembrane region" description="Helical" evidence="7">
    <location>
        <begin position="166"/>
        <end position="185"/>
    </location>
</feature>
<organism evidence="9 10">
    <name type="scientific">Streptomyces sp. 900105245</name>
    <dbReference type="NCBI Taxonomy" id="3154379"/>
    <lineage>
        <taxon>Bacteria</taxon>
        <taxon>Bacillati</taxon>
        <taxon>Actinomycetota</taxon>
        <taxon>Actinomycetes</taxon>
        <taxon>Kitasatosporales</taxon>
        <taxon>Streptomycetaceae</taxon>
        <taxon>Streptomyces</taxon>
    </lineage>
</organism>
<evidence type="ECO:0000256" key="3">
    <source>
        <dbReference type="ARBA" id="ARBA00022692"/>
    </source>
</evidence>
<name>A0ABV1UIV3_9ACTN</name>
<evidence type="ECO:0000256" key="1">
    <source>
        <dbReference type="ARBA" id="ARBA00004651"/>
    </source>
</evidence>